<dbReference type="EMBL" id="JABXWR010000001">
    <property type="protein sequence ID" value="NVO65861.1"/>
    <property type="molecule type" value="Genomic_DNA"/>
</dbReference>
<keyword evidence="2" id="KW-1185">Reference proteome</keyword>
<proteinExistence type="predicted"/>
<dbReference type="OrthoDB" id="112294at2157"/>
<gene>
    <name evidence="1" type="ORF">HWN36_00650</name>
</gene>
<protein>
    <submittedName>
        <fullName evidence="1">Uncharacterized protein</fullName>
    </submittedName>
</protein>
<evidence type="ECO:0000313" key="2">
    <source>
        <dbReference type="Proteomes" id="UP000570823"/>
    </source>
</evidence>
<accession>A0A7K4HKS3</accession>
<sequence>MIPSGRFMGSGRKQTCMNCPGRIPILCLLALLCAVATGGCLSGERAGGEDIRPVRVEIDKGDIGPFYETAAAMDDRVVFTFVPTGANVSAYLVTYEVKREGSTVAAADGKRYEGISASHPIVIATGRSPGEVVSIAISIKTPDGEVVYESASSVG</sequence>
<evidence type="ECO:0000313" key="1">
    <source>
        <dbReference type="EMBL" id="NVO65861.1"/>
    </source>
</evidence>
<dbReference type="AlphaFoldDB" id="A0A7K4HKS3"/>
<name>A0A7K4HKS3_9EURY</name>
<comment type="caution">
    <text evidence="1">The sequence shown here is derived from an EMBL/GenBank/DDBJ whole genome shotgun (WGS) entry which is preliminary data.</text>
</comment>
<organism evidence="1 2">
    <name type="scientific">Methanofollis tationis</name>
    <dbReference type="NCBI Taxonomy" id="81417"/>
    <lineage>
        <taxon>Archaea</taxon>
        <taxon>Methanobacteriati</taxon>
        <taxon>Methanobacteriota</taxon>
        <taxon>Stenosarchaea group</taxon>
        <taxon>Methanomicrobia</taxon>
        <taxon>Methanomicrobiales</taxon>
        <taxon>Methanomicrobiaceae</taxon>
        <taxon>Methanofollis</taxon>
    </lineage>
</organism>
<dbReference type="Proteomes" id="UP000570823">
    <property type="component" value="Unassembled WGS sequence"/>
</dbReference>
<reference evidence="1 2" key="1">
    <citation type="submission" date="2020-06" db="EMBL/GenBank/DDBJ databases">
        <title>Methanofollis fontis sp. nov., a methanogen isolated from marine sediments near a cold seep at Four-Way Closure Ridge offshore southwestern Taiwan.</title>
        <authorList>
            <person name="Chen S.-C."/>
            <person name="Teng N.-H."/>
            <person name="Lin Y.-S."/>
            <person name="Lai M.-C."/>
            <person name="Chen H.-H."/>
            <person name="Wang C.-C."/>
        </authorList>
    </citation>
    <scope>NUCLEOTIDE SEQUENCE [LARGE SCALE GENOMIC DNA]</scope>
    <source>
        <strain evidence="1 2">DSM 2702</strain>
    </source>
</reference>
<dbReference type="RefSeq" id="WP_176787411.1">
    <property type="nucleotide sequence ID" value="NZ_JABXWR010000001.1"/>
</dbReference>